<dbReference type="PROSITE" id="PS51202">
    <property type="entry name" value="RCK_C"/>
    <property type="match status" value="2"/>
</dbReference>
<accession>A0A495R2M3</accession>
<keyword evidence="2" id="KW-0813">Transport</keyword>
<dbReference type="InterPro" id="IPR036721">
    <property type="entry name" value="RCK_C_sf"/>
</dbReference>
<gene>
    <name evidence="9" type="ORF">BDK61_0387</name>
</gene>
<feature type="transmembrane region" description="Helical" evidence="7">
    <location>
        <begin position="605"/>
        <end position="626"/>
    </location>
</feature>
<dbReference type="GO" id="GO:0005886">
    <property type="term" value="C:plasma membrane"/>
    <property type="evidence" value="ECO:0007669"/>
    <property type="project" value="TreeGrafter"/>
</dbReference>
<dbReference type="InterPro" id="IPR031312">
    <property type="entry name" value="Na/sul_symport_CS"/>
</dbReference>
<comment type="caution">
    <text evidence="9">The sequence shown here is derived from an EMBL/GenBank/DDBJ whole genome shotgun (WGS) entry which is preliminary data.</text>
</comment>
<dbReference type="PANTHER" id="PTHR43652:SF2">
    <property type="entry name" value="BASIC AMINO ACID ANTIPORTER YFCC-RELATED"/>
    <property type="match status" value="1"/>
</dbReference>
<feature type="transmembrane region" description="Helical" evidence="7">
    <location>
        <begin position="204"/>
        <end position="229"/>
    </location>
</feature>
<dbReference type="InterPro" id="IPR004680">
    <property type="entry name" value="Cit_transptr-like_dom"/>
</dbReference>
<name>A0A495R2M3_9EURY</name>
<dbReference type="Proteomes" id="UP000268233">
    <property type="component" value="Unassembled WGS sequence"/>
</dbReference>
<keyword evidence="10" id="KW-1185">Reference proteome</keyword>
<dbReference type="Gene3D" id="3.30.70.1450">
    <property type="entry name" value="Regulator of K+ conductance, C-terminal domain"/>
    <property type="match status" value="2"/>
</dbReference>
<dbReference type="GO" id="GO:0008324">
    <property type="term" value="F:monoatomic cation transmembrane transporter activity"/>
    <property type="evidence" value="ECO:0007669"/>
    <property type="project" value="InterPro"/>
</dbReference>
<keyword evidence="6 7" id="KW-0472">Membrane</keyword>
<dbReference type="InterPro" id="IPR051679">
    <property type="entry name" value="DASS-Related_Transporters"/>
</dbReference>
<keyword evidence="4" id="KW-0677">Repeat</keyword>
<protein>
    <submittedName>
        <fullName evidence="9">Di/tricarboxylate transporter</fullName>
    </submittedName>
</protein>
<keyword evidence="3 7" id="KW-0812">Transmembrane</keyword>
<dbReference type="GO" id="GO:0006813">
    <property type="term" value="P:potassium ion transport"/>
    <property type="evidence" value="ECO:0007669"/>
    <property type="project" value="InterPro"/>
</dbReference>
<feature type="domain" description="RCK C-terminal" evidence="8">
    <location>
        <begin position="369"/>
        <end position="455"/>
    </location>
</feature>
<feature type="transmembrane region" description="Helical" evidence="7">
    <location>
        <begin position="580"/>
        <end position="598"/>
    </location>
</feature>
<dbReference type="Pfam" id="PF03600">
    <property type="entry name" value="CitMHS"/>
    <property type="match status" value="1"/>
</dbReference>
<feature type="transmembrane region" description="Helical" evidence="7">
    <location>
        <begin position="517"/>
        <end position="536"/>
    </location>
</feature>
<dbReference type="SUPFAM" id="SSF116726">
    <property type="entry name" value="TrkA C-terminal domain-like"/>
    <property type="match status" value="2"/>
</dbReference>
<feature type="transmembrane region" description="Helical" evidence="7">
    <location>
        <begin position="473"/>
        <end position="505"/>
    </location>
</feature>
<feature type="transmembrane region" description="Helical" evidence="7">
    <location>
        <begin position="249"/>
        <end position="269"/>
    </location>
</feature>
<evidence type="ECO:0000259" key="8">
    <source>
        <dbReference type="PROSITE" id="PS51202"/>
    </source>
</evidence>
<sequence>MIRSARTGINVGCGSGSREDVATRKRPILLSLAAQGPDVSLPPLTPGMLFVFAVIVAALVLFATEALPVDVTAIAVMVALMLAEPVTVLATDLGLLAEPVYVLHQAGDGISPLDRGLSGFALTATITVLAMFILSDGVQRTGIVQILGAKIASLTGDSETKQLSATVGLVAPISGFINNTAAVAILLPMVTDIAHKGKLSPSKLLLPLSYASMFGGMLTLIGTSTNILASQLSAELIDQPFSMFEFTQLGIIVTVIGTVYLLTVGRYLVPSRIPVEEDLTEEFEMGEYLTEVVVREDSPLIGQTVDEALRVSAFDVDIVQLVREKRTFLEPLGQKSIRAGDVFAVRTDRDTLVDLLDVEGLDIIPDVEVDDAELETANERKNLVEVVVAPGSSLIGETLVSTNFRQRYDATVLALRHGQELYRQRMDHVTLRIGDTLLVQATPESIDRLNRNNDFIVAQEVARPDFRRSKIPVAIGIVAAVVGVAALTPVHIVISALGGALAMVLTGCLRPPELYDAVQWDVIFLLAGVIPLGTALQETGGADLLAELFVMGAGSVLTAGGGLAVVLGLMYLVTALLTNIISNNASVVLMIPVAIETAQQLNASAFAFVLAVTFAASTAFMTPVGYQTNLLVYGPGGYRFTDYLKVGAPLQAVFAVATTLGIAYFWGLAPA</sequence>
<evidence type="ECO:0000313" key="10">
    <source>
        <dbReference type="Proteomes" id="UP000268233"/>
    </source>
</evidence>
<dbReference type="AlphaFoldDB" id="A0A495R2M3"/>
<dbReference type="InterPro" id="IPR006037">
    <property type="entry name" value="RCK_C"/>
</dbReference>
<feature type="transmembrane region" description="Helical" evidence="7">
    <location>
        <begin position="47"/>
        <end position="67"/>
    </location>
</feature>
<comment type="subcellular location">
    <subcellularLocation>
        <location evidence="1">Membrane</location>
        <topology evidence="1">Multi-pass membrane protein</topology>
    </subcellularLocation>
</comment>
<proteinExistence type="predicted"/>
<feature type="domain" description="RCK C-terminal" evidence="8">
    <location>
        <begin position="277"/>
        <end position="361"/>
    </location>
</feature>
<evidence type="ECO:0000256" key="7">
    <source>
        <dbReference type="SAM" id="Phobius"/>
    </source>
</evidence>
<dbReference type="PANTHER" id="PTHR43652">
    <property type="entry name" value="BASIC AMINO ACID ANTIPORTER YFCC-RELATED"/>
    <property type="match status" value="1"/>
</dbReference>
<evidence type="ECO:0000256" key="5">
    <source>
        <dbReference type="ARBA" id="ARBA00022989"/>
    </source>
</evidence>
<dbReference type="FunFam" id="3.30.70.1450:FF:000009">
    <property type="entry name" value="SLC13 family permease"/>
    <property type="match status" value="1"/>
</dbReference>
<evidence type="ECO:0000256" key="2">
    <source>
        <dbReference type="ARBA" id="ARBA00022448"/>
    </source>
</evidence>
<feature type="transmembrane region" description="Helical" evidence="7">
    <location>
        <begin position="74"/>
        <end position="97"/>
    </location>
</feature>
<dbReference type="Pfam" id="PF02080">
    <property type="entry name" value="TrkA_C"/>
    <property type="match status" value="2"/>
</dbReference>
<reference evidence="9 10" key="1">
    <citation type="submission" date="2018-10" db="EMBL/GenBank/DDBJ databases">
        <title>Genomic Encyclopedia of Archaeal and Bacterial Type Strains, Phase II (KMG-II): from individual species to whole genera.</title>
        <authorList>
            <person name="Goeker M."/>
        </authorList>
    </citation>
    <scope>NUCLEOTIDE SEQUENCE [LARGE SCALE GENOMIC DNA]</scope>
    <source>
        <strain evidence="9 10">DSM 11927</strain>
    </source>
</reference>
<evidence type="ECO:0000256" key="4">
    <source>
        <dbReference type="ARBA" id="ARBA00022737"/>
    </source>
</evidence>
<organism evidence="9 10">
    <name type="scientific">Haloarcula quadrata</name>
    <dbReference type="NCBI Taxonomy" id="182779"/>
    <lineage>
        <taxon>Archaea</taxon>
        <taxon>Methanobacteriati</taxon>
        <taxon>Methanobacteriota</taxon>
        <taxon>Stenosarchaea group</taxon>
        <taxon>Halobacteria</taxon>
        <taxon>Halobacteriales</taxon>
        <taxon>Haloarculaceae</taxon>
        <taxon>Haloarcula</taxon>
    </lineage>
</organism>
<feature type="transmembrane region" description="Helical" evidence="7">
    <location>
        <begin position="117"/>
        <end position="134"/>
    </location>
</feature>
<evidence type="ECO:0000313" key="9">
    <source>
        <dbReference type="EMBL" id="RKS81118.1"/>
    </source>
</evidence>
<keyword evidence="5 7" id="KW-1133">Transmembrane helix</keyword>
<evidence type="ECO:0000256" key="3">
    <source>
        <dbReference type="ARBA" id="ARBA00022692"/>
    </source>
</evidence>
<dbReference type="PROSITE" id="PS01271">
    <property type="entry name" value="NA_SULFATE"/>
    <property type="match status" value="1"/>
</dbReference>
<dbReference type="EMBL" id="RBWW01000001">
    <property type="protein sequence ID" value="RKS81118.1"/>
    <property type="molecule type" value="Genomic_DNA"/>
</dbReference>
<evidence type="ECO:0000256" key="6">
    <source>
        <dbReference type="ARBA" id="ARBA00023136"/>
    </source>
</evidence>
<feature type="transmembrane region" description="Helical" evidence="7">
    <location>
        <begin position="548"/>
        <end position="574"/>
    </location>
</feature>
<feature type="transmembrane region" description="Helical" evidence="7">
    <location>
        <begin position="646"/>
        <end position="669"/>
    </location>
</feature>
<evidence type="ECO:0000256" key="1">
    <source>
        <dbReference type="ARBA" id="ARBA00004141"/>
    </source>
</evidence>